<proteinExistence type="predicted"/>
<protein>
    <recommendedName>
        <fullName evidence="5">L-tryptophan decarboxylase PsiD-like domain-containing protein</fullName>
    </recommendedName>
</protein>
<dbReference type="AlphaFoldDB" id="A0A3M2SE38"/>
<comment type="caution">
    <text evidence="3">The sequence shown here is derived from an EMBL/GenBank/DDBJ whole genome shotgun (WGS) entry which is preliminary data.</text>
</comment>
<evidence type="ECO:0000256" key="2">
    <source>
        <dbReference type="ARBA" id="ARBA00023239"/>
    </source>
</evidence>
<sequence length="409" mass="45256">MSGLPTAPDTEIGFQPPPSFASPIGRVGKGILPPVTPVLGEVPIHFNPVIILLTGYLEKAEPGGLDKAVASAYEQIPEFMDKLKIHDSRSFLIFANDLLKWIPTESYEGKDIYNILCMFYFVMDQPPLKDLQTEINPEEVGQPLTWLSSWMVVYAQLIGLFMDTPASITPDSLQTFKDSPKYNYEEALVPPDGFRTFNEFFYRKLKPGARPISKPEKDEVIVYPADCTYDNSVSNQSIVDVQSDGHIYIKGLPWTISSLLQGSEFAECFHGGVWMHAFLNAFNYHRQHTPVSGTVIEVKNIQGACYLEVNSKCEPFLQTRGLCVIENKTLGKVAVLPIGMAQVSSVNMTVKVGDELKKGDEISYFAFGGSDIICVFQPQANLKPEDFVASSDGTYSKMGTVLARAPKAV</sequence>
<evidence type="ECO:0008006" key="5">
    <source>
        <dbReference type="Google" id="ProtNLM"/>
    </source>
</evidence>
<keyword evidence="4" id="KW-1185">Reference proteome</keyword>
<dbReference type="Pfam" id="PF02666">
    <property type="entry name" value="PS_Dcarbxylase"/>
    <property type="match status" value="1"/>
</dbReference>
<evidence type="ECO:0000256" key="1">
    <source>
        <dbReference type="ARBA" id="ARBA00022793"/>
    </source>
</evidence>
<dbReference type="PANTHER" id="PTHR10067">
    <property type="entry name" value="PHOSPHATIDYLSERINE DECARBOXYLASE"/>
    <property type="match status" value="1"/>
</dbReference>
<dbReference type="GO" id="GO:0008654">
    <property type="term" value="P:phospholipid biosynthetic process"/>
    <property type="evidence" value="ECO:0007669"/>
    <property type="project" value="InterPro"/>
</dbReference>
<dbReference type="EMBL" id="NKUJ01000058">
    <property type="protein sequence ID" value="RMJ15813.1"/>
    <property type="molecule type" value="Genomic_DNA"/>
</dbReference>
<dbReference type="PANTHER" id="PTHR10067:SF13">
    <property type="entry name" value="PHOSPHATIDYLSERINE DECARBOXYLASE"/>
    <property type="match status" value="1"/>
</dbReference>
<keyword evidence="1" id="KW-0210">Decarboxylase</keyword>
<accession>A0A3M2SE38</accession>
<evidence type="ECO:0000313" key="4">
    <source>
        <dbReference type="Proteomes" id="UP000277212"/>
    </source>
</evidence>
<dbReference type="Proteomes" id="UP000277212">
    <property type="component" value="Unassembled WGS sequence"/>
</dbReference>
<gene>
    <name evidence="3" type="ORF">CDV36_004516</name>
</gene>
<evidence type="ECO:0000313" key="3">
    <source>
        <dbReference type="EMBL" id="RMJ15813.1"/>
    </source>
</evidence>
<organism evidence="3 4">
    <name type="scientific">Fusarium kuroshium</name>
    <dbReference type="NCBI Taxonomy" id="2010991"/>
    <lineage>
        <taxon>Eukaryota</taxon>
        <taxon>Fungi</taxon>
        <taxon>Dikarya</taxon>
        <taxon>Ascomycota</taxon>
        <taxon>Pezizomycotina</taxon>
        <taxon>Sordariomycetes</taxon>
        <taxon>Hypocreomycetidae</taxon>
        <taxon>Hypocreales</taxon>
        <taxon>Nectriaceae</taxon>
        <taxon>Fusarium</taxon>
        <taxon>Fusarium solani species complex</taxon>
    </lineage>
</organism>
<dbReference type="GO" id="GO:0004609">
    <property type="term" value="F:phosphatidylserine decarboxylase activity"/>
    <property type="evidence" value="ECO:0007669"/>
    <property type="project" value="InterPro"/>
</dbReference>
<dbReference type="STRING" id="2010991.A0A3M2SE38"/>
<dbReference type="InterPro" id="IPR003817">
    <property type="entry name" value="PS_Dcarbxylase"/>
</dbReference>
<keyword evidence="2" id="KW-0456">Lyase</keyword>
<name>A0A3M2SE38_9HYPO</name>
<reference evidence="3 4" key="1">
    <citation type="submission" date="2017-06" db="EMBL/GenBank/DDBJ databases">
        <title>Comparative genomic analysis of Ambrosia Fusariam Clade fungi.</title>
        <authorList>
            <person name="Stajich J.E."/>
            <person name="Carrillo J."/>
            <person name="Kijimoto T."/>
            <person name="Eskalen A."/>
            <person name="O'Donnell K."/>
            <person name="Kasson M."/>
        </authorList>
    </citation>
    <scope>NUCLEOTIDE SEQUENCE [LARGE SCALE GENOMIC DNA]</scope>
    <source>
        <strain evidence="3">UCR3666</strain>
    </source>
</reference>
<dbReference type="OrthoDB" id="5973539at2759"/>